<reference evidence="2" key="1">
    <citation type="submission" date="2018-05" db="EMBL/GenBank/DDBJ databases">
        <authorList>
            <person name="Lanie J.A."/>
            <person name="Ng W.-L."/>
            <person name="Kazmierczak K.M."/>
            <person name="Andrzejewski T.M."/>
            <person name="Davidsen T.M."/>
            <person name="Wayne K.J."/>
            <person name="Tettelin H."/>
            <person name="Glass J.I."/>
            <person name="Rusch D."/>
            <person name="Podicherti R."/>
            <person name="Tsui H.-C.T."/>
            <person name="Winkler M.E."/>
        </authorList>
    </citation>
    <scope>NUCLEOTIDE SEQUENCE</scope>
</reference>
<dbReference type="InterPro" id="IPR048015">
    <property type="entry name" value="NTP-PPase_MazG-like_N"/>
</dbReference>
<proteinExistence type="predicted"/>
<feature type="domain" description="NTP pyrophosphohydrolase MazG-like" evidence="1">
    <location>
        <begin position="33"/>
        <end position="106"/>
    </location>
</feature>
<dbReference type="EMBL" id="UINC01013421">
    <property type="protein sequence ID" value="SVA58000.1"/>
    <property type="molecule type" value="Genomic_DNA"/>
</dbReference>
<evidence type="ECO:0000259" key="1">
    <source>
        <dbReference type="Pfam" id="PF03819"/>
    </source>
</evidence>
<evidence type="ECO:0000313" key="2">
    <source>
        <dbReference type="EMBL" id="SVA58000.1"/>
    </source>
</evidence>
<dbReference type="CDD" id="cd11529">
    <property type="entry name" value="NTP-PPase_MazG_Cterm"/>
    <property type="match status" value="1"/>
</dbReference>
<dbReference type="GO" id="GO:0047429">
    <property type="term" value="F:nucleoside triphosphate diphosphatase activity"/>
    <property type="evidence" value="ECO:0007669"/>
    <property type="project" value="InterPro"/>
</dbReference>
<dbReference type="InterPro" id="IPR048011">
    <property type="entry name" value="NTP-PPase_MazG-like_C"/>
</dbReference>
<dbReference type="CDD" id="cd11528">
    <property type="entry name" value="NTP-PPase_MazG_Nterm"/>
    <property type="match status" value="1"/>
</dbReference>
<dbReference type="Gene3D" id="1.10.287.1080">
    <property type="entry name" value="MazG-like"/>
    <property type="match status" value="2"/>
</dbReference>
<dbReference type="GO" id="GO:0046076">
    <property type="term" value="P:dTTP catabolic process"/>
    <property type="evidence" value="ECO:0007669"/>
    <property type="project" value="TreeGrafter"/>
</dbReference>
<dbReference type="Pfam" id="PF03819">
    <property type="entry name" value="MazG"/>
    <property type="match status" value="2"/>
</dbReference>
<dbReference type="GO" id="GO:0046081">
    <property type="term" value="P:dUTP catabolic process"/>
    <property type="evidence" value="ECO:0007669"/>
    <property type="project" value="TreeGrafter"/>
</dbReference>
<dbReference type="InterPro" id="IPR004518">
    <property type="entry name" value="MazG-like_dom"/>
</dbReference>
<dbReference type="PANTHER" id="PTHR30522">
    <property type="entry name" value="NUCLEOSIDE TRIPHOSPHATE PYROPHOSPHOHYDROLASE"/>
    <property type="match status" value="1"/>
</dbReference>
<dbReference type="GO" id="GO:0006950">
    <property type="term" value="P:response to stress"/>
    <property type="evidence" value="ECO:0007669"/>
    <property type="project" value="UniProtKB-ARBA"/>
</dbReference>
<feature type="domain" description="NTP pyrophosphohydrolase MazG-like" evidence="1">
    <location>
        <begin position="176"/>
        <end position="232"/>
    </location>
</feature>
<organism evidence="2">
    <name type="scientific">marine metagenome</name>
    <dbReference type="NCBI Taxonomy" id="408172"/>
    <lineage>
        <taxon>unclassified sequences</taxon>
        <taxon>metagenomes</taxon>
        <taxon>ecological metagenomes</taxon>
    </lineage>
</organism>
<gene>
    <name evidence="2" type="ORF">METZ01_LOCUS110854</name>
</gene>
<sequence length="265" mass="31394">MIKDKILLNFNRLLEIMEALRDKENGCEWDKGQSSMTIRNYCIEEAYEVVDAIEGSDIDLLKEELGDLLFQVVFHSQINKEKGNFDIYDVLDSINKKMTNRHPHVFDKRSIKNKDDVELSWRKIKEKERLKKSRKQKGILSDIPTAFPAMIRSNKIQKRASENGFDWDEDIKVFNKIKEEISELELAIKSQHKNDIKEEIGDLLFSIINLSRKFRIDPEEALRLTNNKFIKRIEFIENELLKKNKIFKNTKLGDLEELWEKAKKY</sequence>
<dbReference type="FunFam" id="1.10.287.1080:FF:000001">
    <property type="entry name" value="Nucleoside triphosphate pyrophosphohydrolase"/>
    <property type="match status" value="1"/>
</dbReference>
<dbReference type="GO" id="GO:0046052">
    <property type="term" value="P:UTP catabolic process"/>
    <property type="evidence" value="ECO:0007669"/>
    <property type="project" value="TreeGrafter"/>
</dbReference>
<dbReference type="AlphaFoldDB" id="A0A381WZW9"/>
<name>A0A381WZW9_9ZZZZ</name>
<protein>
    <recommendedName>
        <fullName evidence="1">NTP pyrophosphohydrolase MazG-like domain-containing protein</fullName>
    </recommendedName>
</protein>
<dbReference type="FunFam" id="1.10.287.1080:FF:000003">
    <property type="entry name" value="Nucleoside triphosphate pyrophosphohydrolase"/>
    <property type="match status" value="1"/>
</dbReference>
<dbReference type="SUPFAM" id="SSF101386">
    <property type="entry name" value="all-alpha NTP pyrophosphatases"/>
    <property type="match status" value="2"/>
</dbReference>
<dbReference type="NCBIfam" id="NF007113">
    <property type="entry name" value="PRK09562.1"/>
    <property type="match status" value="1"/>
</dbReference>
<dbReference type="InterPro" id="IPR011551">
    <property type="entry name" value="NTP_PyrPHydrolase_MazG"/>
</dbReference>
<dbReference type="NCBIfam" id="TIGR00444">
    <property type="entry name" value="mazG"/>
    <property type="match status" value="1"/>
</dbReference>
<dbReference type="GO" id="GO:0046061">
    <property type="term" value="P:dATP catabolic process"/>
    <property type="evidence" value="ECO:0007669"/>
    <property type="project" value="TreeGrafter"/>
</dbReference>
<accession>A0A381WZW9</accession>
<dbReference type="PANTHER" id="PTHR30522:SF0">
    <property type="entry name" value="NUCLEOSIDE TRIPHOSPHATE PYROPHOSPHOHYDROLASE"/>
    <property type="match status" value="1"/>
</dbReference>
<dbReference type="GO" id="GO:0046047">
    <property type="term" value="P:TTP catabolic process"/>
    <property type="evidence" value="ECO:0007669"/>
    <property type="project" value="TreeGrafter"/>
</dbReference>
<dbReference type="GO" id="GO:0006203">
    <property type="term" value="P:dGTP catabolic process"/>
    <property type="evidence" value="ECO:0007669"/>
    <property type="project" value="TreeGrafter"/>
</dbReference>